<name>A0A167FEB5_9BACL</name>
<dbReference type="EMBL" id="LSFN01000005">
    <property type="protein sequence ID" value="OAB76462.1"/>
    <property type="molecule type" value="Genomic_DNA"/>
</dbReference>
<evidence type="ECO:0008006" key="4">
    <source>
        <dbReference type="Google" id="ProtNLM"/>
    </source>
</evidence>
<reference evidence="2 3" key="1">
    <citation type="submission" date="2016-02" db="EMBL/GenBank/DDBJ databases">
        <title>Paenibacillus sp. LPB0068, isolated from Crassostrea gigas.</title>
        <authorList>
            <person name="Shin S.-K."/>
            <person name="Yi H."/>
        </authorList>
    </citation>
    <scope>NUCLEOTIDE SEQUENCE [LARGE SCALE GENOMIC DNA]</scope>
    <source>
        <strain evidence="2 3">LPB0068</strain>
    </source>
</reference>
<keyword evidence="1" id="KW-1133">Transmembrane helix</keyword>
<feature type="transmembrane region" description="Helical" evidence="1">
    <location>
        <begin position="119"/>
        <end position="139"/>
    </location>
</feature>
<evidence type="ECO:0000256" key="1">
    <source>
        <dbReference type="SAM" id="Phobius"/>
    </source>
</evidence>
<keyword evidence="3" id="KW-1185">Reference proteome</keyword>
<dbReference type="RefSeq" id="WP_068655203.1">
    <property type="nucleotide sequence ID" value="NZ_CP017770.1"/>
</dbReference>
<accession>A0A167FEB5</accession>
<dbReference type="KEGG" id="pcx:LPB68_21375"/>
<feature type="transmembrane region" description="Helical" evidence="1">
    <location>
        <begin position="87"/>
        <end position="113"/>
    </location>
</feature>
<feature type="transmembrane region" description="Helical" evidence="1">
    <location>
        <begin position="14"/>
        <end position="34"/>
    </location>
</feature>
<gene>
    <name evidence="2" type="ORF">PNBC_03360</name>
</gene>
<evidence type="ECO:0000313" key="3">
    <source>
        <dbReference type="Proteomes" id="UP000077134"/>
    </source>
</evidence>
<protein>
    <recommendedName>
        <fullName evidence="4">DUF2178 domain-containing protein</fullName>
    </recommendedName>
</protein>
<dbReference type="OrthoDB" id="1936496at2"/>
<dbReference type="KEGG" id="pcx:LPB68_00170"/>
<comment type="caution">
    <text evidence="2">The sequence shown here is derived from an EMBL/GenBank/DDBJ whole genome shotgun (WGS) entry which is preliminary data.</text>
</comment>
<evidence type="ECO:0000313" key="2">
    <source>
        <dbReference type="EMBL" id="OAB76462.1"/>
    </source>
</evidence>
<sequence>MDNYKVQVKTRKNALSLVAAATLLIYVGLVFYRGGLPELPSFIKGFHTGAFIGAELCFVFFIAKYIKANKNDAGLKKLYIEENDERSGLIIHSASSLSIVMILVGLVIASVIAGFFNPLIFYTLLATLLFVLIVFFALWKYYSKKH</sequence>
<dbReference type="Proteomes" id="UP000077134">
    <property type="component" value="Unassembled WGS sequence"/>
</dbReference>
<organism evidence="2 3">
    <name type="scientific">Paenibacillus crassostreae</name>
    <dbReference type="NCBI Taxonomy" id="1763538"/>
    <lineage>
        <taxon>Bacteria</taxon>
        <taxon>Bacillati</taxon>
        <taxon>Bacillota</taxon>
        <taxon>Bacilli</taxon>
        <taxon>Bacillales</taxon>
        <taxon>Paenibacillaceae</taxon>
        <taxon>Paenibacillus</taxon>
    </lineage>
</organism>
<dbReference type="STRING" id="1763538.LPB68_00170"/>
<keyword evidence="1" id="KW-0472">Membrane</keyword>
<keyword evidence="1" id="KW-0812">Transmembrane</keyword>
<dbReference type="AlphaFoldDB" id="A0A167FEB5"/>
<proteinExistence type="predicted"/>
<feature type="transmembrane region" description="Helical" evidence="1">
    <location>
        <begin position="46"/>
        <end position="66"/>
    </location>
</feature>